<evidence type="ECO:0000256" key="3">
    <source>
        <dbReference type="ARBA" id="ARBA00022475"/>
    </source>
</evidence>
<dbReference type="Proteomes" id="UP000233786">
    <property type="component" value="Unassembled WGS sequence"/>
</dbReference>
<evidence type="ECO:0000313" key="11">
    <source>
        <dbReference type="EMBL" id="PKW16605.1"/>
    </source>
</evidence>
<feature type="transmembrane region" description="Helical" evidence="8">
    <location>
        <begin position="112"/>
        <end position="134"/>
    </location>
</feature>
<dbReference type="FunFam" id="1.10.3720.10:FF:000006">
    <property type="entry name" value="Glutamate/aspartate ABC transporter, permease protein GltK"/>
    <property type="match status" value="1"/>
</dbReference>
<evidence type="ECO:0000256" key="6">
    <source>
        <dbReference type="ARBA" id="ARBA00022989"/>
    </source>
</evidence>
<dbReference type="InterPro" id="IPR010065">
    <property type="entry name" value="AA_ABC_transptr_permease_3TM"/>
</dbReference>
<reference evidence="11" key="1">
    <citation type="submission" date="2017-12" db="EMBL/GenBank/DDBJ databases">
        <title>Sequencing the genomes of 1000 Actinobacteria strains.</title>
        <authorList>
            <person name="Klenk H.-P."/>
        </authorList>
    </citation>
    <scope>NUCLEOTIDE SEQUENCE [LARGE SCALE GENOMIC DNA]</scope>
    <source>
        <strain evidence="11">DSM 44228</strain>
    </source>
</reference>
<accession>A0A2N3Y106</accession>
<sequence length="322" mass="35497">MTQQATHGGRAVPSTAERVAGDELQAVPRRHPWRVVTALVIAVFIAKFVQILFTNPRFQWDVVGHYLTFDNILQGLVRTLMITAASMAIGILGGIVLAAMRRSANPVVSSTAWTYIWFFRGTPVLVQLIFWFNLSALFPSISIGIPFGPQFFEFNANSVISVYVAAILGLGLNEAAYMSEIVRSGLNSVDRGQTEAAHALGMPGWLTFRRIVLPQAMRVIIPPTGNQVIGMLKTTALVSVIALPDLLYSAQLIYNRNFNPIPLLIVASLWYLLLTTILSIAQHYIERHFNRGQLGERGGSEGRRWRRKDSGPLTPGTEGAGR</sequence>
<feature type="domain" description="ABC transmembrane type-1" evidence="10">
    <location>
        <begin position="76"/>
        <end position="282"/>
    </location>
</feature>
<keyword evidence="5" id="KW-0029">Amino-acid transport</keyword>
<evidence type="ECO:0000256" key="2">
    <source>
        <dbReference type="ARBA" id="ARBA00022448"/>
    </source>
</evidence>
<dbReference type="GO" id="GO:0043190">
    <property type="term" value="C:ATP-binding cassette (ABC) transporter complex"/>
    <property type="evidence" value="ECO:0007669"/>
    <property type="project" value="InterPro"/>
</dbReference>
<dbReference type="STRING" id="994479.GCA_000194155_07395"/>
<dbReference type="SUPFAM" id="SSF161098">
    <property type="entry name" value="MetI-like"/>
    <property type="match status" value="1"/>
</dbReference>
<dbReference type="InterPro" id="IPR035906">
    <property type="entry name" value="MetI-like_sf"/>
</dbReference>
<dbReference type="InterPro" id="IPR043429">
    <property type="entry name" value="ArtM/GltK/GlnP/TcyL/YhdX-like"/>
</dbReference>
<protein>
    <submittedName>
        <fullName evidence="11">Polar amino acid transport system permease protein</fullName>
    </submittedName>
</protein>
<evidence type="ECO:0000256" key="8">
    <source>
        <dbReference type="RuleBase" id="RU363032"/>
    </source>
</evidence>
<gene>
    <name evidence="11" type="ORF">A8926_4450</name>
</gene>
<dbReference type="PANTHER" id="PTHR30614:SF0">
    <property type="entry name" value="L-CYSTINE TRANSPORT SYSTEM PERMEASE PROTEIN TCYL"/>
    <property type="match status" value="1"/>
</dbReference>
<dbReference type="GO" id="GO:0006865">
    <property type="term" value="P:amino acid transport"/>
    <property type="evidence" value="ECO:0007669"/>
    <property type="project" value="UniProtKB-KW"/>
</dbReference>
<dbReference type="GO" id="GO:0022857">
    <property type="term" value="F:transmembrane transporter activity"/>
    <property type="evidence" value="ECO:0007669"/>
    <property type="project" value="InterPro"/>
</dbReference>
<evidence type="ECO:0000259" key="10">
    <source>
        <dbReference type="PROSITE" id="PS50928"/>
    </source>
</evidence>
<evidence type="ECO:0000313" key="12">
    <source>
        <dbReference type="Proteomes" id="UP000233786"/>
    </source>
</evidence>
<feature type="transmembrane region" description="Helical" evidence="8">
    <location>
        <begin position="35"/>
        <end position="55"/>
    </location>
</feature>
<evidence type="ECO:0000256" key="4">
    <source>
        <dbReference type="ARBA" id="ARBA00022692"/>
    </source>
</evidence>
<keyword evidence="7 8" id="KW-0472">Membrane</keyword>
<name>A0A2N3Y106_SACSN</name>
<feature type="region of interest" description="Disordered" evidence="9">
    <location>
        <begin position="296"/>
        <end position="322"/>
    </location>
</feature>
<keyword evidence="3" id="KW-1003">Cell membrane</keyword>
<comment type="caution">
    <text evidence="11">The sequence shown here is derived from an EMBL/GenBank/DDBJ whole genome shotgun (WGS) entry which is preliminary data.</text>
</comment>
<organism evidence="11 12">
    <name type="scientific">Saccharopolyspora spinosa</name>
    <dbReference type="NCBI Taxonomy" id="60894"/>
    <lineage>
        <taxon>Bacteria</taxon>
        <taxon>Bacillati</taxon>
        <taxon>Actinomycetota</taxon>
        <taxon>Actinomycetes</taxon>
        <taxon>Pseudonocardiales</taxon>
        <taxon>Pseudonocardiaceae</taxon>
        <taxon>Saccharopolyspora</taxon>
    </lineage>
</organism>
<evidence type="ECO:0000256" key="5">
    <source>
        <dbReference type="ARBA" id="ARBA00022970"/>
    </source>
</evidence>
<feature type="transmembrane region" description="Helical" evidence="8">
    <location>
        <begin position="260"/>
        <end position="281"/>
    </location>
</feature>
<proteinExistence type="inferred from homology"/>
<dbReference type="InterPro" id="IPR000515">
    <property type="entry name" value="MetI-like"/>
</dbReference>
<dbReference type="EMBL" id="PJNB01000001">
    <property type="protein sequence ID" value="PKW16605.1"/>
    <property type="molecule type" value="Genomic_DNA"/>
</dbReference>
<feature type="transmembrane region" description="Helical" evidence="8">
    <location>
        <begin position="154"/>
        <end position="173"/>
    </location>
</feature>
<dbReference type="PANTHER" id="PTHR30614">
    <property type="entry name" value="MEMBRANE COMPONENT OF AMINO ACID ABC TRANSPORTER"/>
    <property type="match status" value="1"/>
</dbReference>
<dbReference type="PROSITE" id="PS50928">
    <property type="entry name" value="ABC_TM1"/>
    <property type="match status" value="1"/>
</dbReference>
<dbReference type="AlphaFoldDB" id="A0A2N3Y106"/>
<evidence type="ECO:0000256" key="7">
    <source>
        <dbReference type="ARBA" id="ARBA00023136"/>
    </source>
</evidence>
<dbReference type="OrthoDB" id="92598at2"/>
<keyword evidence="4 8" id="KW-0812">Transmembrane</keyword>
<keyword evidence="12" id="KW-1185">Reference proteome</keyword>
<keyword evidence="6 8" id="KW-1133">Transmembrane helix</keyword>
<evidence type="ECO:0000256" key="1">
    <source>
        <dbReference type="ARBA" id="ARBA00004651"/>
    </source>
</evidence>
<dbReference type="NCBIfam" id="TIGR01726">
    <property type="entry name" value="HEQRo_perm_3TM"/>
    <property type="match status" value="1"/>
</dbReference>
<dbReference type="RefSeq" id="WP_049887734.1">
    <property type="nucleotide sequence ID" value="NZ_CP061007.1"/>
</dbReference>
<keyword evidence="2 8" id="KW-0813">Transport</keyword>
<comment type="subcellular location">
    <subcellularLocation>
        <location evidence="1 8">Cell membrane</location>
        <topology evidence="1 8">Multi-pass membrane protein</topology>
    </subcellularLocation>
</comment>
<feature type="transmembrane region" description="Helical" evidence="8">
    <location>
        <begin position="75"/>
        <end position="100"/>
    </location>
</feature>
<dbReference type="Pfam" id="PF00528">
    <property type="entry name" value="BPD_transp_1"/>
    <property type="match status" value="1"/>
</dbReference>
<dbReference type="CDD" id="cd06261">
    <property type="entry name" value="TM_PBP2"/>
    <property type="match status" value="1"/>
</dbReference>
<dbReference type="Gene3D" id="1.10.3720.10">
    <property type="entry name" value="MetI-like"/>
    <property type="match status" value="1"/>
</dbReference>
<evidence type="ECO:0000256" key="9">
    <source>
        <dbReference type="SAM" id="MobiDB-lite"/>
    </source>
</evidence>
<comment type="similarity">
    <text evidence="8">Belongs to the binding-protein-dependent transport system permease family.</text>
</comment>